<evidence type="ECO:0000256" key="8">
    <source>
        <dbReference type="ARBA" id="ARBA00023157"/>
    </source>
</evidence>
<dbReference type="AlphaFoldDB" id="A0A8J7TDN3"/>
<organism evidence="14 15">
    <name type="scientific">Atractosteus spatula</name>
    <name type="common">Alligator gar</name>
    <name type="synonym">Lepisosteus spatula</name>
    <dbReference type="NCBI Taxonomy" id="7917"/>
    <lineage>
        <taxon>Eukaryota</taxon>
        <taxon>Metazoa</taxon>
        <taxon>Chordata</taxon>
        <taxon>Craniata</taxon>
        <taxon>Vertebrata</taxon>
        <taxon>Euteleostomi</taxon>
        <taxon>Actinopterygii</taxon>
        <taxon>Neopterygii</taxon>
        <taxon>Holostei</taxon>
        <taxon>Semionotiformes</taxon>
        <taxon>Lepisosteidae</taxon>
        <taxon>Atractosteus</taxon>
    </lineage>
</organism>
<dbReference type="SUPFAM" id="SSF48726">
    <property type="entry name" value="Immunoglobulin"/>
    <property type="match status" value="1"/>
</dbReference>
<comment type="similarity">
    <text evidence="2">Belongs to the interleukin-1 receptor family.</text>
</comment>
<keyword evidence="8" id="KW-1015">Disulfide bond</keyword>
<evidence type="ECO:0000256" key="1">
    <source>
        <dbReference type="ARBA" id="ARBA00004479"/>
    </source>
</evidence>
<evidence type="ECO:0000256" key="11">
    <source>
        <dbReference type="ARBA" id="ARBA00023319"/>
    </source>
</evidence>
<comment type="subcellular location">
    <subcellularLocation>
        <location evidence="1">Membrane</location>
        <topology evidence="1">Single-pass type I membrane protein</topology>
    </subcellularLocation>
</comment>
<dbReference type="FunFam" id="2.60.40.10:FF:000284">
    <property type="entry name" value="interleukin-1 receptor accessory protein-like 1"/>
    <property type="match status" value="1"/>
</dbReference>
<evidence type="ECO:0000256" key="3">
    <source>
        <dbReference type="ARBA" id="ARBA00022692"/>
    </source>
</evidence>
<gene>
    <name evidence="14" type="primary">Il1r2</name>
    <name evidence="14" type="ORF">GTO95_0017335</name>
</gene>
<keyword evidence="3" id="KW-0812">Transmembrane</keyword>
<dbReference type="Gene3D" id="2.60.40.10">
    <property type="entry name" value="Immunoglobulins"/>
    <property type="match status" value="1"/>
</dbReference>
<keyword evidence="4 12" id="KW-0732">Signal</keyword>
<evidence type="ECO:0000313" key="14">
    <source>
        <dbReference type="EMBL" id="MBN3319046.1"/>
    </source>
</evidence>
<dbReference type="EMBL" id="JAAWVO010043138">
    <property type="protein sequence ID" value="MBN3319046.1"/>
    <property type="molecule type" value="Genomic_DNA"/>
</dbReference>
<keyword evidence="5" id="KW-0677">Repeat</keyword>
<protein>
    <submittedName>
        <fullName evidence="14">IL1R2 protein</fullName>
    </submittedName>
</protein>
<proteinExistence type="inferred from homology"/>
<sequence length="178" mass="20047">MTCERFTSTHAGTGSLRLFMTAALCNSLCLLLVESSSVAPPKIIEPRRSQVKAAVGKPLVIPCKADPGFPDDFSLIYWLANRTFIETAYPKNNIKESEEKTYTKDGVNYIQRDLMFEKVAKKDLRSVFTCVVNNPAGIVTQTIKLVNVQRRRMLKCDSSRDSKQLTLMNKVSTFQTEM</sequence>
<dbReference type="Pfam" id="PF22009">
    <property type="entry name" value="YLDV-IL18BP-like"/>
    <property type="match status" value="1"/>
</dbReference>
<dbReference type="InterPro" id="IPR015621">
    <property type="entry name" value="IL-1_rcpt_fam"/>
</dbReference>
<evidence type="ECO:0000256" key="7">
    <source>
        <dbReference type="ARBA" id="ARBA00023136"/>
    </source>
</evidence>
<dbReference type="InterPro" id="IPR007110">
    <property type="entry name" value="Ig-like_dom"/>
</dbReference>
<feature type="domain" description="Ig-like" evidence="13">
    <location>
        <begin position="41"/>
        <end position="146"/>
    </location>
</feature>
<keyword evidence="15" id="KW-1185">Reference proteome</keyword>
<feature type="chain" id="PRO_5035186565" evidence="12">
    <location>
        <begin position="36"/>
        <end position="178"/>
    </location>
</feature>
<dbReference type="InterPro" id="IPR036179">
    <property type="entry name" value="Ig-like_dom_sf"/>
</dbReference>
<accession>A0A8J7TDN3</accession>
<keyword evidence="10" id="KW-0325">Glycoprotein</keyword>
<name>A0A8J7TDN3_ATRSP</name>
<dbReference type="PRINTS" id="PR01539">
    <property type="entry name" value="INTRLEUKN1R2"/>
</dbReference>
<feature type="signal peptide" evidence="12">
    <location>
        <begin position="1"/>
        <end position="35"/>
    </location>
</feature>
<evidence type="ECO:0000256" key="10">
    <source>
        <dbReference type="ARBA" id="ARBA00023180"/>
    </source>
</evidence>
<evidence type="ECO:0000259" key="13">
    <source>
        <dbReference type="PROSITE" id="PS50835"/>
    </source>
</evidence>
<keyword evidence="11" id="KW-0393">Immunoglobulin domain</keyword>
<dbReference type="GO" id="GO:0004910">
    <property type="term" value="F:interleukin-1, type II, blocking receptor activity"/>
    <property type="evidence" value="ECO:0007669"/>
    <property type="project" value="InterPro"/>
</dbReference>
<keyword evidence="6" id="KW-1133">Transmembrane helix</keyword>
<dbReference type="GO" id="GO:0016020">
    <property type="term" value="C:membrane"/>
    <property type="evidence" value="ECO:0007669"/>
    <property type="project" value="UniProtKB-SubCell"/>
</dbReference>
<dbReference type="InterPro" id="IPR013783">
    <property type="entry name" value="Ig-like_fold"/>
</dbReference>
<feature type="non-terminal residue" evidence="14">
    <location>
        <position position="178"/>
    </location>
</feature>
<evidence type="ECO:0000256" key="4">
    <source>
        <dbReference type="ARBA" id="ARBA00022729"/>
    </source>
</evidence>
<dbReference type="PANTHER" id="PTHR11890">
    <property type="entry name" value="INTERLEUKIN-1 RECEPTOR FAMILY MEMBER"/>
    <property type="match status" value="1"/>
</dbReference>
<feature type="non-terminal residue" evidence="14">
    <location>
        <position position="1"/>
    </location>
</feature>
<dbReference type="Proteomes" id="UP000736164">
    <property type="component" value="Unassembled WGS sequence"/>
</dbReference>
<evidence type="ECO:0000256" key="12">
    <source>
        <dbReference type="SAM" id="SignalP"/>
    </source>
</evidence>
<keyword evidence="7" id="KW-0472">Membrane</keyword>
<keyword evidence="9" id="KW-0675">Receptor</keyword>
<dbReference type="PANTHER" id="PTHR11890:SF3">
    <property type="entry name" value="INTERLEUKIN-1 RECEPTOR TYPE 2"/>
    <property type="match status" value="1"/>
</dbReference>
<evidence type="ECO:0000313" key="15">
    <source>
        <dbReference type="Proteomes" id="UP000736164"/>
    </source>
</evidence>
<comment type="caution">
    <text evidence="14">The sequence shown here is derived from an EMBL/GenBank/DDBJ whole genome shotgun (WGS) entry which is preliminary data.</text>
</comment>
<evidence type="ECO:0000256" key="2">
    <source>
        <dbReference type="ARBA" id="ARBA00009752"/>
    </source>
</evidence>
<evidence type="ECO:0000256" key="5">
    <source>
        <dbReference type="ARBA" id="ARBA00022737"/>
    </source>
</evidence>
<reference evidence="14" key="1">
    <citation type="journal article" date="2021" name="Cell">
        <title>Tracing the genetic footprints of vertebrate landing in non-teleost ray-finned fishes.</title>
        <authorList>
            <person name="Bi X."/>
            <person name="Wang K."/>
            <person name="Yang L."/>
            <person name="Pan H."/>
            <person name="Jiang H."/>
            <person name="Wei Q."/>
            <person name="Fang M."/>
            <person name="Yu H."/>
            <person name="Zhu C."/>
            <person name="Cai Y."/>
            <person name="He Y."/>
            <person name="Gan X."/>
            <person name="Zeng H."/>
            <person name="Yu D."/>
            <person name="Zhu Y."/>
            <person name="Jiang H."/>
            <person name="Qiu Q."/>
            <person name="Yang H."/>
            <person name="Zhang Y.E."/>
            <person name="Wang W."/>
            <person name="Zhu M."/>
            <person name="He S."/>
            <person name="Zhang G."/>
        </authorList>
    </citation>
    <scope>NUCLEOTIDE SEQUENCE</scope>
    <source>
        <strain evidence="14">Allg_001</strain>
    </source>
</reference>
<evidence type="ECO:0000256" key="6">
    <source>
        <dbReference type="ARBA" id="ARBA00022989"/>
    </source>
</evidence>
<dbReference type="InterPro" id="IPR004077">
    <property type="entry name" value="IL-1_rcpt_II-typ"/>
</dbReference>
<evidence type="ECO:0000256" key="9">
    <source>
        <dbReference type="ARBA" id="ARBA00023170"/>
    </source>
</evidence>
<dbReference type="InterPro" id="IPR055139">
    <property type="entry name" value="IL18BP-like_dom"/>
</dbReference>
<dbReference type="PROSITE" id="PS50835">
    <property type="entry name" value="IG_LIKE"/>
    <property type="match status" value="1"/>
</dbReference>